<feature type="domain" description="Chorismatase FkbO/Hyg5-like N-terminal" evidence="1">
    <location>
        <begin position="120"/>
        <end position="237"/>
    </location>
</feature>
<dbReference type="Proteomes" id="UP001499852">
    <property type="component" value="Unassembled WGS sequence"/>
</dbReference>
<comment type="caution">
    <text evidence="2">The sequence shown here is derived from an EMBL/GenBank/DDBJ whole genome shotgun (WGS) entry which is preliminary data.</text>
</comment>
<keyword evidence="3" id="KW-1185">Reference proteome</keyword>
<dbReference type="EMBL" id="BAABIA010000012">
    <property type="protein sequence ID" value="GAA5148952.1"/>
    <property type="molecule type" value="Genomic_DNA"/>
</dbReference>
<proteinExistence type="predicted"/>
<dbReference type="PANTHER" id="PTHR43857">
    <property type="entry name" value="BLR7761 PROTEIN"/>
    <property type="match status" value="1"/>
</dbReference>
<protein>
    <recommendedName>
        <fullName evidence="1">Chorismatase FkbO/Hyg5-like N-terminal domain-containing protein</fullName>
    </recommendedName>
</protein>
<evidence type="ECO:0000313" key="2">
    <source>
        <dbReference type="EMBL" id="GAA5148952.1"/>
    </source>
</evidence>
<dbReference type="Gene3D" id="3.30.1330.40">
    <property type="entry name" value="RutC-like"/>
    <property type="match status" value="3"/>
</dbReference>
<dbReference type="PANTHER" id="PTHR43857:SF1">
    <property type="entry name" value="YJGH FAMILY PROTEIN"/>
    <property type="match status" value="1"/>
</dbReference>
<accession>A0ABP9PQG5</accession>
<name>A0ABP9PQG5_9BACT</name>
<organism evidence="2 3">
    <name type="scientific">Prosthecobacter algae</name>
    <dbReference type="NCBI Taxonomy" id="1144682"/>
    <lineage>
        <taxon>Bacteria</taxon>
        <taxon>Pseudomonadati</taxon>
        <taxon>Verrucomicrobiota</taxon>
        <taxon>Verrucomicrobiia</taxon>
        <taxon>Verrucomicrobiales</taxon>
        <taxon>Verrucomicrobiaceae</taxon>
        <taxon>Prosthecobacter</taxon>
    </lineage>
</organism>
<evidence type="ECO:0000313" key="3">
    <source>
        <dbReference type="Proteomes" id="UP001499852"/>
    </source>
</evidence>
<evidence type="ECO:0000259" key="1">
    <source>
        <dbReference type="Pfam" id="PF21168"/>
    </source>
</evidence>
<dbReference type="Pfam" id="PF21168">
    <property type="entry name" value="FkbO_Hyg5-like_N"/>
    <property type="match status" value="1"/>
</dbReference>
<dbReference type="InterPro" id="IPR006175">
    <property type="entry name" value="YjgF/YER057c/UK114"/>
</dbReference>
<dbReference type="InterPro" id="IPR035959">
    <property type="entry name" value="RutC-like_sf"/>
</dbReference>
<dbReference type="Pfam" id="PF01042">
    <property type="entry name" value="Ribonuc_L-PSP"/>
    <property type="match status" value="1"/>
</dbReference>
<dbReference type="CDD" id="cd06153">
    <property type="entry name" value="YjgF_YER057c_UK114_like_5"/>
    <property type="match status" value="1"/>
</dbReference>
<reference evidence="3" key="1">
    <citation type="journal article" date="2019" name="Int. J. Syst. Evol. Microbiol.">
        <title>The Global Catalogue of Microorganisms (GCM) 10K type strain sequencing project: providing services to taxonomists for standard genome sequencing and annotation.</title>
        <authorList>
            <consortium name="The Broad Institute Genomics Platform"/>
            <consortium name="The Broad Institute Genome Sequencing Center for Infectious Disease"/>
            <person name="Wu L."/>
            <person name="Ma J."/>
        </authorList>
    </citation>
    <scope>NUCLEOTIDE SEQUENCE [LARGE SCALE GENOMIC DNA]</scope>
    <source>
        <strain evidence="3">JCM 18053</strain>
    </source>
</reference>
<sequence>MGVQHHTVIQVGAVKRLAIMVTPQCGGEFKDEAWEALATIRAILRQQNEPMEVTMQTVFLRDRDDVPMAELLFAACYGDKMPLTIFVVQPPCEGRGIAIEAWAVGTRHAQVAYHGEHLVTVDYDGMRWIYASAGSLHREGRTAYEQSLEVFESMQRALAQGGASFEDVVRVWLYQGSITEEVHGVERYRELNRARTDFFANIPFDKRPLPSPHNGHAIYPASTGIGTRCHGLITACMALQSKRDDVSLLGLENPLQISAFDYPKEYSVKSPKFARAMAVRVGNHVTTWISGTASIVNAETVHKGDAMKQTEQTLTNIEKLIAPENFARHGWADAGATLADLAKIHVYVKHPEDFDKVRQVCERRLGRLPAIYAVADVCRPDLLVEIEGVAFSSIRQTKSLT</sequence>
<dbReference type="InterPro" id="IPR049368">
    <property type="entry name" value="FkbO_Hyg5-like_N"/>
</dbReference>
<dbReference type="SUPFAM" id="SSF55298">
    <property type="entry name" value="YjgF-like"/>
    <property type="match status" value="2"/>
</dbReference>
<gene>
    <name evidence="2" type="ORF">GCM10023213_45960</name>
</gene>